<protein>
    <submittedName>
        <fullName evidence="8">UPF0042 nucleotide-binding protein</fullName>
    </submittedName>
</protein>
<feature type="compositionally biased region" description="Basic and acidic residues" evidence="5">
    <location>
        <begin position="11"/>
        <end position="23"/>
    </location>
</feature>
<keyword evidence="9" id="KW-1185">Reference proteome</keyword>
<evidence type="ECO:0000256" key="2">
    <source>
        <dbReference type="ARBA" id="ARBA00022840"/>
    </source>
</evidence>
<dbReference type="NCBIfam" id="NF003828">
    <property type="entry name" value="PRK05416.1"/>
    <property type="match status" value="1"/>
</dbReference>
<keyword evidence="2 4" id="KW-0067">ATP-binding</keyword>
<feature type="region of interest" description="Disordered" evidence="5">
    <location>
        <begin position="1"/>
        <end position="23"/>
    </location>
</feature>
<dbReference type="OrthoDB" id="9784461at2"/>
<dbReference type="PANTHER" id="PTHR30448:SF0">
    <property type="entry name" value="RNASE ADAPTER PROTEIN RAPZ"/>
    <property type="match status" value="1"/>
</dbReference>
<feature type="binding site" evidence="4">
    <location>
        <begin position="32"/>
        <end position="39"/>
    </location>
    <ligand>
        <name>ATP</name>
        <dbReference type="ChEBI" id="CHEBI:30616"/>
    </ligand>
</feature>
<feature type="domain" description="RapZ C-terminal" evidence="7">
    <location>
        <begin position="187"/>
        <end position="306"/>
    </location>
</feature>
<dbReference type="Proteomes" id="UP000183053">
    <property type="component" value="Unassembled WGS sequence"/>
</dbReference>
<dbReference type="Pfam" id="PF03668">
    <property type="entry name" value="RapZ-like_N"/>
    <property type="match status" value="1"/>
</dbReference>
<dbReference type="PIRSF" id="PIRSF005052">
    <property type="entry name" value="P-loopkin"/>
    <property type="match status" value="1"/>
</dbReference>
<keyword evidence="3 4" id="KW-0342">GTP-binding</keyword>
<proteinExistence type="inferred from homology"/>
<reference evidence="9" key="1">
    <citation type="submission" date="2016-10" db="EMBL/GenBank/DDBJ databases">
        <authorList>
            <person name="Varghese N."/>
            <person name="Submissions S."/>
        </authorList>
    </citation>
    <scope>NUCLEOTIDE SEQUENCE [LARGE SCALE GENOMIC DNA]</scope>
    <source>
        <strain evidence="9">DSM 44142</strain>
    </source>
</reference>
<dbReference type="InterPro" id="IPR053930">
    <property type="entry name" value="RapZ-like_N"/>
</dbReference>
<dbReference type="PANTHER" id="PTHR30448">
    <property type="entry name" value="RNASE ADAPTER PROTEIN RAPZ"/>
    <property type="match status" value="1"/>
</dbReference>
<gene>
    <name evidence="8" type="ORF">SAMN04489765_2878</name>
</gene>
<dbReference type="GO" id="GO:0005524">
    <property type="term" value="F:ATP binding"/>
    <property type="evidence" value="ECO:0007669"/>
    <property type="project" value="UniProtKB-UniRule"/>
</dbReference>
<sequence length="309" mass="34010">MRPTGNPDSGAEERTVGEHRSDGPMDVLLVTGLSGAGRGTAAKVLEDLGWYVADNLPPALISNMVDISLADESRIHRLCIVTDVRSRTFTGDFANIRRELAEKDIEPRVLFLDASDETLIRRFEQVRRKHPLQGSGTLAEGIAAERRILQPIRSTADLVLDTSTLSVARLRETIENSFRTLRSGTITVTVESFGFKNGILLDADMVLDVRFLPNPFWVPELRPLNGLTEEVSGYVLGQPGASDFLDTYAELIDPVLDGYRREGKTYLTVGIGCTGGKHRSVAMTEELVRRLSGRPGIEVRAAHRDLGLE</sequence>
<evidence type="ECO:0000256" key="5">
    <source>
        <dbReference type="SAM" id="MobiDB-lite"/>
    </source>
</evidence>
<evidence type="ECO:0000259" key="6">
    <source>
        <dbReference type="Pfam" id="PF03668"/>
    </source>
</evidence>
<dbReference type="AlphaFoldDB" id="A0A1H1FS61"/>
<keyword evidence="1 4" id="KW-0547">Nucleotide-binding</keyword>
<dbReference type="Gene3D" id="3.40.50.300">
    <property type="entry name" value="P-loop containing nucleotide triphosphate hydrolases"/>
    <property type="match status" value="1"/>
</dbReference>
<dbReference type="InterPro" id="IPR027417">
    <property type="entry name" value="P-loop_NTPase"/>
</dbReference>
<dbReference type="InterPro" id="IPR005337">
    <property type="entry name" value="RapZ-like"/>
</dbReference>
<dbReference type="GO" id="GO:0005525">
    <property type="term" value="F:GTP binding"/>
    <property type="evidence" value="ECO:0007669"/>
    <property type="project" value="UniProtKB-UniRule"/>
</dbReference>
<dbReference type="EMBL" id="FNLF01000002">
    <property type="protein sequence ID" value="SDR03608.1"/>
    <property type="molecule type" value="Genomic_DNA"/>
</dbReference>
<evidence type="ECO:0000256" key="1">
    <source>
        <dbReference type="ARBA" id="ARBA00022741"/>
    </source>
</evidence>
<evidence type="ECO:0000256" key="3">
    <source>
        <dbReference type="ARBA" id="ARBA00023134"/>
    </source>
</evidence>
<dbReference type="Pfam" id="PF22740">
    <property type="entry name" value="PapZ_C"/>
    <property type="match status" value="1"/>
</dbReference>
<feature type="binding site" evidence="4">
    <location>
        <begin position="83"/>
        <end position="86"/>
    </location>
    <ligand>
        <name>GTP</name>
        <dbReference type="ChEBI" id="CHEBI:37565"/>
    </ligand>
</feature>
<name>A0A1H1FS61_9ACTN</name>
<accession>A0A1H1FS61</accession>
<evidence type="ECO:0000313" key="8">
    <source>
        <dbReference type="EMBL" id="SDR03608.1"/>
    </source>
</evidence>
<evidence type="ECO:0000259" key="7">
    <source>
        <dbReference type="Pfam" id="PF22740"/>
    </source>
</evidence>
<feature type="domain" description="RapZ-like N-terminal" evidence="6">
    <location>
        <begin position="25"/>
        <end position="180"/>
    </location>
</feature>
<dbReference type="STRING" id="47312.SAMN04489765_2878"/>
<dbReference type="InterPro" id="IPR053931">
    <property type="entry name" value="RapZ_C"/>
</dbReference>
<dbReference type="SUPFAM" id="SSF52540">
    <property type="entry name" value="P-loop containing nucleoside triphosphate hydrolases"/>
    <property type="match status" value="1"/>
</dbReference>
<dbReference type="HAMAP" id="MF_00636">
    <property type="entry name" value="RapZ_like"/>
    <property type="match status" value="1"/>
</dbReference>
<organism evidence="8 9">
    <name type="scientific">Tsukamurella pulmonis</name>
    <dbReference type="NCBI Taxonomy" id="47312"/>
    <lineage>
        <taxon>Bacteria</taxon>
        <taxon>Bacillati</taxon>
        <taxon>Actinomycetota</taxon>
        <taxon>Actinomycetes</taxon>
        <taxon>Mycobacteriales</taxon>
        <taxon>Tsukamurellaceae</taxon>
        <taxon>Tsukamurella</taxon>
    </lineage>
</organism>
<evidence type="ECO:0000256" key="4">
    <source>
        <dbReference type="HAMAP-Rule" id="MF_00636"/>
    </source>
</evidence>
<evidence type="ECO:0000313" key="9">
    <source>
        <dbReference type="Proteomes" id="UP000183053"/>
    </source>
</evidence>